<dbReference type="GO" id="GO:0016757">
    <property type="term" value="F:glycosyltransferase activity"/>
    <property type="evidence" value="ECO:0007669"/>
    <property type="project" value="UniProtKB-KW"/>
</dbReference>
<dbReference type="RefSeq" id="WP_378218751.1">
    <property type="nucleotide sequence ID" value="NZ_JBHRTK010000004.1"/>
</dbReference>
<evidence type="ECO:0000256" key="1">
    <source>
        <dbReference type="ARBA" id="ARBA00022676"/>
    </source>
</evidence>
<dbReference type="CDD" id="cd03801">
    <property type="entry name" value="GT4_PimA-like"/>
    <property type="match status" value="1"/>
</dbReference>
<gene>
    <name evidence="5" type="ORF">ACFOHJ_03945</name>
</gene>
<dbReference type="EMBL" id="JBHRTK010000004">
    <property type="protein sequence ID" value="MFC3205353.1"/>
    <property type="molecule type" value="Genomic_DNA"/>
</dbReference>
<protein>
    <submittedName>
        <fullName evidence="5">Glycosyltransferase family 4 protein</fullName>
        <ecNumber evidence="5">2.4.-.-</ecNumber>
    </submittedName>
</protein>
<evidence type="ECO:0000259" key="4">
    <source>
        <dbReference type="Pfam" id="PF13439"/>
    </source>
</evidence>
<comment type="caution">
    <text evidence="5">The sequence shown here is derived from an EMBL/GenBank/DDBJ whole genome shotgun (WGS) entry which is preliminary data.</text>
</comment>
<proteinExistence type="predicted"/>
<feature type="domain" description="Glycosyltransferase subfamily 4-like N-terminal" evidence="4">
    <location>
        <begin position="15"/>
        <end position="167"/>
    </location>
</feature>
<dbReference type="PANTHER" id="PTHR12526:SF510">
    <property type="entry name" value="D-INOSITOL 3-PHOSPHATE GLYCOSYLTRANSFERASE"/>
    <property type="match status" value="1"/>
</dbReference>
<accession>A0ABV7K4U1</accession>
<organism evidence="5 6">
    <name type="scientific">Aquamicrobium soli</name>
    <dbReference type="NCBI Taxonomy" id="1811518"/>
    <lineage>
        <taxon>Bacteria</taxon>
        <taxon>Pseudomonadati</taxon>
        <taxon>Pseudomonadota</taxon>
        <taxon>Alphaproteobacteria</taxon>
        <taxon>Hyphomicrobiales</taxon>
        <taxon>Phyllobacteriaceae</taxon>
        <taxon>Aquamicrobium</taxon>
    </lineage>
</organism>
<dbReference type="Proteomes" id="UP001595583">
    <property type="component" value="Unassembled WGS sequence"/>
</dbReference>
<dbReference type="Gene3D" id="3.40.50.2000">
    <property type="entry name" value="Glycogen Phosphorylase B"/>
    <property type="match status" value="2"/>
</dbReference>
<keyword evidence="1 5" id="KW-0328">Glycosyltransferase</keyword>
<reference evidence="6" key="1">
    <citation type="journal article" date="2019" name="Int. J. Syst. Evol. Microbiol.">
        <title>The Global Catalogue of Microorganisms (GCM) 10K type strain sequencing project: providing services to taxonomists for standard genome sequencing and annotation.</title>
        <authorList>
            <consortium name="The Broad Institute Genomics Platform"/>
            <consortium name="The Broad Institute Genome Sequencing Center for Infectious Disease"/>
            <person name="Wu L."/>
            <person name="Ma J."/>
        </authorList>
    </citation>
    <scope>NUCLEOTIDE SEQUENCE [LARGE SCALE GENOMIC DNA]</scope>
    <source>
        <strain evidence="6">KCTC 52165</strain>
    </source>
</reference>
<keyword evidence="6" id="KW-1185">Reference proteome</keyword>
<evidence type="ECO:0000256" key="2">
    <source>
        <dbReference type="ARBA" id="ARBA00022679"/>
    </source>
</evidence>
<evidence type="ECO:0000259" key="3">
    <source>
        <dbReference type="Pfam" id="PF00534"/>
    </source>
</evidence>
<dbReference type="SUPFAM" id="SSF53756">
    <property type="entry name" value="UDP-Glycosyltransferase/glycogen phosphorylase"/>
    <property type="match status" value="1"/>
</dbReference>
<dbReference type="InterPro" id="IPR028098">
    <property type="entry name" value="Glyco_trans_4-like_N"/>
</dbReference>
<sequence length="374" mass="42008">MKVVICISSDNERSGGSFRVAEVAIRSLLRLGIEVNAIIGYGQGGRIKRLLGKNCHLVNAKSWKDLQGWIRMRRLVKQLAPDVIHFASSSNWMAACTFGLPPLRIMHQHFRPNIGPNAIKHIRYARLTMVGSNRVIAISYEAARQLINLCGIPEARVAVVHNAIDDEYLTASRRRPTDKKRLGMAIRVVEDKGAEDAIELLSLMPENFVLTIAGDGPALPRLKALSEEKGLACRVEWLGSIQDIDEFYSAIDYYLYMSWYEGFGLSVAEAMTCGIPVVGLLGDGEIAEPEYPLVTQENSLLLPRSSRRFCRETDMATLEKLRDAIIELDKTGDAQVMQIEAARLWITDRFSSDHYGRQLLQVYRDTLRLPRGYS</sequence>
<name>A0ABV7K4U1_9HYPH</name>
<dbReference type="InterPro" id="IPR001296">
    <property type="entry name" value="Glyco_trans_1"/>
</dbReference>
<evidence type="ECO:0000313" key="5">
    <source>
        <dbReference type="EMBL" id="MFC3205353.1"/>
    </source>
</evidence>
<feature type="domain" description="Glycosyl transferase family 1" evidence="3">
    <location>
        <begin position="172"/>
        <end position="278"/>
    </location>
</feature>
<dbReference type="PANTHER" id="PTHR12526">
    <property type="entry name" value="GLYCOSYLTRANSFERASE"/>
    <property type="match status" value="1"/>
</dbReference>
<dbReference type="Pfam" id="PF13439">
    <property type="entry name" value="Glyco_transf_4"/>
    <property type="match status" value="1"/>
</dbReference>
<keyword evidence="2 5" id="KW-0808">Transferase</keyword>
<dbReference type="Pfam" id="PF00534">
    <property type="entry name" value="Glycos_transf_1"/>
    <property type="match status" value="1"/>
</dbReference>
<dbReference type="EC" id="2.4.-.-" evidence="5"/>
<evidence type="ECO:0000313" key="6">
    <source>
        <dbReference type="Proteomes" id="UP001595583"/>
    </source>
</evidence>